<dbReference type="GeneID" id="100644198"/>
<evidence type="ECO:0000313" key="2">
    <source>
        <dbReference type="Proteomes" id="UP000835206"/>
    </source>
</evidence>
<dbReference type="InterPro" id="IPR009423">
    <property type="entry name" value="NDUC2"/>
</dbReference>
<keyword evidence="1" id="KW-0472">Membrane</keyword>
<dbReference type="AlphaFoldDB" id="A0A9C6SI64"/>
<dbReference type="OrthoDB" id="6329847at2759"/>
<dbReference type="Pfam" id="PF06374">
    <property type="entry name" value="NDUF_C2"/>
    <property type="match status" value="1"/>
</dbReference>
<feature type="transmembrane region" description="Helical" evidence="1">
    <location>
        <begin position="62"/>
        <end position="81"/>
    </location>
</feature>
<reference evidence="3" key="1">
    <citation type="submission" date="2025-08" db="UniProtKB">
        <authorList>
            <consortium name="RefSeq"/>
        </authorList>
    </citation>
    <scope>IDENTIFICATION</scope>
</reference>
<name>A0A9C6SI64_BOMTE</name>
<organism evidence="2 3">
    <name type="scientific">Bombus terrestris</name>
    <name type="common">Buff-tailed bumblebee</name>
    <name type="synonym">Apis terrestris</name>
    <dbReference type="NCBI Taxonomy" id="30195"/>
    <lineage>
        <taxon>Eukaryota</taxon>
        <taxon>Metazoa</taxon>
        <taxon>Ecdysozoa</taxon>
        <taxon>Arthropoda</taxon>
        <taxon>Hexapoda</taxon>
        <taxon>Insecta</taxon>
        <taxon>Pterygota</taxon>
        <taxon>Neoptera</taxon>
        <taxon>Endopterygota</taxon>
        <taxon>Hymenoptera</taxon>
        <taxon>Apocrita</taxon>
        <taxon>Aculeata</taxon>
        <taxon>Apoidea</taxon>
        <taxon>Anthophila</taxon>
        <taxon>Apidae</taxon>
        <taxon>Bombus</taxon>
        <taxon>Bombus</taxon>
    </lineage>
</organism>
<dbReference type="Proteomes" id="UP000835206">
    <property type="component" value="Chromosome 6"/>
</dbReference>
<accession>A0A9C6SI64</accession>
<sequence>MEGTEEKFPAQWALDLLEPTALDRSNHIFKYYIVPFSTVSFPLAIVFKNLIGKKPATANKPYIVLASIIGFLAGCGLHWAADLRFARRDAIMRDYIMHHPERFPEPGKNKEKLDRIRVVFKVRRLEALTI</sequence>
<dbReference type="RefSeq" id="XP_048262657.1">
    <property type="nucleotide sequence ID" value="XM_048406700.1"/>
</dbReference>
<evidence type="ECO:0000256" key="1">
    <source>
        <dbReference type="SAM" id="Phobius"/>
    </source>
</evidence>
<keyword evidence="1" id="KW-0812">Transmembrane</keyword>
<protein>
    <submittedName>
        <fullName evidence="3">Uncharacterized protein LOC100644198 isoform X1</fullName>
    </submittedName>
</protein>
<proteinExistence type="predicted"/>
<dbReference type="GO" id="GO:0005743">
    <property type="term" value="C:mitochondrial inner membrane"/>
    <property type="evidence" value="ECO:0007669"/>
    <property type="project" value="InterPro"/>
</dbReference>
<keyword evidence="1" id="KW-1133">Transmembrane helix</keyword>
<feature type="transmembrane region" description="Helical" evidence="1">
    <location>
        <begin position="31"/>
        <end position="50"/>
    </location>
</feature>
<keyword evidence="2" id="KW-1185">Reference proteome</keyword>
<dbReference type="GO" id="GO:0006120">
    <property type="term" value="P:mitochondrial electron transport, NADH to ubiquinone"/>
    <property type="evidence" value="ECO:0007669"/>
    <property type="project" value="InterPro"/>
</dbReference>
<gene>
    <name evidence="3" type="primary">LOC100644198</name>
</gene>
<dbReference type="CTD" id="33528"/>
<evidence type="ECO:0000313" key="3">
    <source>
        <dbReference type="RefSeq" id="XP_048262657.1"/>
    </source>
</evidence>